<keyword evidence="1" id="KW-0472">Membrane</keyword>
<dbReference type="InterPro" id="IPR010699">
    <property type="entry name" value="DUF1275"/>
</dbReference>
<gene>
    <name evidence="2" type="ORF">C1634_024665</name>
</gene>
<dbReference type="PANTHER" id="PTHR37314:SF4">
    <property type="entry name" value="UPF0700 TRANSMEMBRANE PROTEIN YOAK"/>
    <property type="match status" value="1"/>
</dbReference>
<accession>A0A316WA22</accession>
<sequence length="245" mass="28040">MFRHKGKGRTYSHNLKLASILSSVAGMVNITGVLAVDTLTTNVTGHFAFFSEQLFLENYQMAFIYLFYIIFFLLGAFISGLVIEWASKYRLQTSYTIPISIEAIILIMTAFVPILLLKGNFSMSIIISFALLFAMGLQNALVTKVSQSVVRTTHLTGLFTDLGIELSQLFFSYEKKEKIRLYKSIFLKLMIISCFFLGGIIGGFTFQHFELKTLLIPTGLLIIALWYDQILFRYYHLKRSFRQHD</sequence>
<proteinExistence type="predicted"/>
<keyword evidence="1" id="KW-0812">Transmembrane</keyword>
<organism evidence="2 3">
    <name type="scientific">Chryseobacterium viscerum</name>
    <dbReference type="NCBI Taxonomy" id="1037377"/>
    <lineage>
        <taxon>Bacteria</taxon>
        <taxon>Pseudomonadati</taxon>
        <taxon>Bacteroidota</taxon>
        <taxon>Flavobacteriia</taxon>
        <taxon>Flavobacteriales</taxon>
        <taxon>Weeksellaceae</taxon>
        <taxon>Chryseobacterium group</taxon>
        <taxon>Chryseobacterium</taxon>
    </lineage>
</organism>
<dbReference type="AlphaFoldDB" id="A0A316WA22"/>
<feature type="transmembrane region" description="Helical" evidence="1">
    <location>
        <begin position="59"/>
        <end position="83"/>
    </location>
</feature>
<protein>
    <submittedName>
        <fullName evidence="2">DUF1275 domain-containing protein</fullName>
    </submittedName>
</protein>
<dbReference type="Pfam" id="PF06912">
    <property type="entry name" value="DUF1275"/>
    <property type="match status" value="1"/>
</dbReference>
<name>A0A316WA22_9FLAO</name>
<feature type="transmembrane region" description="Helical" evidence="1">
    <location>
        <begin position="185"/>
        <end position="209"/>
    </location>
</feature>
<feature type="transmembrane region" description="Helical" evidence="1">
    <location>
        <begin position="121"/>
        <end position="142"/>
    </location>
</feature>
<reference evidence="2 3" key="1">
    <citation type="submission" date="2018-04" db="EMBL/GenBank/DDBJ databases">
        <title>Chryseobacterium oncorhynchi 701B-08T from rainbow trout, and Chryseobacterium viscerum 687B-08T from diseased fish.</title>
        <authorList>
            <person name="Jeong J.-J."/>
            <person name="Lee Y.J."/>
            <person name="Pathiraja D."/>
            <person name="Park B."/>
            <person name="Choi I.-G."/>
            <person name="Kim K.D."/>
        </authorList>
    </citation>
    <scope>NUCLEOTIDE SEQUENCE [LARGE SCALE GENOMIC DNA]</scope>
    <source>
        <strain evidence="2 3">687B-08</strain>
    </source>
</reference>
<dbReference type="Proteomes" id="UP000236413">
    <property type="component" value="Unassembled WGS sequence"/>
</dbReference>
<keyword evidence="1" id="KW-1133">Transmembrane helix</keyword>
<evidence type="ECO:0000313" key="2">
    <source>
        <dbReference type="EMBL" id="PWN58164.1"/>
    </source>
</evidence>
<dbReference type="EMBL" id="PPEG02000013">
    <property type="protein sequence ID" value="PWN58164.1"/>
    <property type="molecule type" value="Genomic_DNA"/>
</dbReference>
<evidence type="ECO:0000256" key="1">
    <source>
        <dbReference type="SAM" id="Phobius"/>
    </source>
</evidence>
<evidence type="ECO:0000313" key="3">
    <source>
        <dbReference type="Proteomes" id="UP000236413"/>
    </source>
</evidence>
<comment type="caution">
    <text evidence="2">The sequence shown here is derived from an EMBL/GenBank/DDBJ whole genome shotgun (WGS) entry which is preliminary data.</text>
</comment>
<dbReference type="PANTHER" id="PTHR37314">
    <property type="entry name" value="SLR0142 PROTEIN"/>
    <property type="match status" value="1"/>
</dbReference>
<feature type="transmembrane region" description="Helical" evidence="1">
    <location>
        <begin position="215"/>
        <end position="235"/>
    </location>
</feature>
<dbReference type="RefSeq" id="WP_109739301.1">
    <property type="nucleotide sequence ID" value="NZ_PPEG02000013.1"/>
</dbReference>
<feature type="transmembrane region" description="Helical" evidence="1">
    <location>
        <begin position="95"/>
        <end position="115"/>
    </location>
</feature>